<organism evidence="2 3">
    <name type="scientific">Plebeiibacterium sediminum</name>
    <dbReference type="NCBI Taxonomy" id="2992112"/>
    <lineage>
        <taxon>Bacteria</taxon>
        <taxon>Pseudomonadati</taxon>
        <taxon>Bacteroidota</taxon>
        <taxon>Bacteroidia</taxon>
        <taxon>Marinilabiliales</taxon>
        <taxon>Marinilabiliaceae</taxon>
        <taxon>Plebeiibacterium</taxon>
    </lineage>
</organism>
<dbReference type="InterPro" id="IPR048482">
    <property type="entry name" value="GH141_ins"/>
</dbReference>
<keyword evidence="3" id="KW-1185">Reference proteome</keyword>
<dbReference type="EMBL" id="JAPDPJ010000008">
    <property type="protein sequence ID" value="MCW3785969.1"/>
    <property type="molecule type" value="Genomic_DNA"/>
</dbReference>
<evidence type="ECO:0000313" key="2">
    <source>
        <dbReference type="EMBL" id="MCW3785969.1"/>
    </source>
</evidence>
<dbReference type="SUPFAM" id="SSF51126">
    <property type="entry name" value="Pectin lyase-like"/>
    <property type="match status" value="1"/>
</dbReference>
<evidence type="ECO:0000259" key="1">
    <source>
        <dbReference type="Pfam" id="PF21231"/>
    </source>
</evidence>
<dbReference type="Proteomes" id="UP001209229">
    <property type="component" value="Unassembled WGS sequence"/>
</dbReference>
<dbReference type="RefSeq" id="WP_301189541.1">
    <property type="nucleotide sequence ID" value="NZ_JAPDPJ010000008.1"/>
</dbReference>
<dbReference type="PANTHER" id="PTHR36453:SF1">
    <property type="entry name" value="RIGHT HANDED BETA HELIX DOMAIN-CONTAINING PROTEIN"/>
    <property type="match status" value="1"/>
</dbReference>
<reference evidence="2" key="1">
    <citation type="submission" date="2022-10" db="EMBL/GenBank/DDBJ databases">
        <authorList>
            <person name="Yu W.X."/>
        </authorList>
    </citation>
    <scope>NUCLEOTIDE SEQUENCE</scope>
    <source>
        <strain evidence="2">AAT</strain>
    </source>
</reference>
<proteinExistence type="predicted"/>
<gene>
    <name evidence="2" type="ORF">OM075_05790</name>
</gene>
<dbReference type="PANTHER" id="PTHR36453">
    <property type="entry name" value="SECRETED PROTEIN-RELATED"/>
    <property type="match status" value="1"/>
</dbReference>
<dbReference type="AlphaFoldDB" id="A0AAE3M2K6"/>
<name>A0AAE3M2K6_9BACT</name>
<sequence length="659" mass="73510">MNQIKTLGVIIVWSLCNLISAQNIYVSPNGNDANEGTEAKPLQSVQKAIQKARDLRQQKETSISEGIHILLKGGTYQISEPILFGPEDSGSESSPTIISSANNEKVIISGGVKVTGWQKVDGNIYKAHLNSDHKLRTLFVNGKRMHMAGTDIPVSGLGDWGTFKIKGKEPWAYGEGSAIDGIKFSSEDVKEYSNPEDIELEQFNIWTEKILCARDIKKMGDTTVVKLQQPYGAIATTMAWAGKINYKKTFVIRNAYELLDAPGEFYFNRKTKTIYYYSNGEDMAKAEVIAPVSEGLIHIKGNSTESRVKNIQFQGITFSYDHWQLMEVAGSHGFAGIQSLGLAVKYIPGGNWHTTEYNSTDVPRGAIQVENAEGIAFTRNRFEGISSAVAVNMVNDVKNSKVEGNFFYDMLGNAVNVGHSQHYKIGDGAIFPEGVEGLCENIQVSNNYLRNVCLDFRQVEGITAFFVANVSIEHNDIEWTPYGAITCGWWWGNSGIPASTLAKNNYIRFNKVGNTHQVLDDGGIIYVLGEQPGSLIEGNHIFNGPRCIYPDDGSAYITIKDNVVDNDSYKWMWLHLWTKRCHDNVAYRNYVKNNLLMDNGINNVIGNTISFREDEFSEEAQKIIDNAGIEEEYKDIIPVSEPEKLSIHPKGFKERDVFH</sequence>
<evidence type="ECO:0000313" key="3">
    <source>
        <dbReference type="Proteomes" id="UP001209229"/>
    </source>
</evidence>
<protein>
    <recommendedName>
        <fullName evidence="1">GH141-like insertion domain-containing protein</fullName>
    </recommendedName>
</protein>
<feature type="domain" description="GH141-like insertion" evidence="1">
    <location>
        <begin position="193"/>
        <end position="278"/>
    </location>
</feature>
<dbReference type="Gene3D" id="2.160.20.10">
    <property type="entry name" value="Single-stranded right-handed beta-helix, Pectin lyase-like"/>
    <property type="match status" value="2"/>
</dbReference>
<accession>A0AAE3M2K6</accession>
<dbReference type="InterPro" id="IPR012334">
    <property type="entry name" value="Pectin_lyas_fold"/>
</dbReference>
<comment type="caution">
    <text evidence="2">The sequence shown here is derived from an EMBL/GenBank/DDBJ whole genome shotgun (WGS) entry which is preliminary data.</text>
</comment>
<dbReference type="InterPro" id="IPR011050">
    <property type="entry name" value="Pectin_lyase_fold/virulence"/>
</dbReference>
<dbReference type="Pfam" id="PF21231">
    <property type="entry name" value="GH141_M"/>
    <property type="match status" value="1"/>
</dbReference>